<keyword evidence="3" id="KW-1185">Reference proteome</keyword>
<comment type="caution">
    <text evidence="2">The sequence shown here is derived from an EMBL/GenBank/DDBJ whole genome shotgun (WGS) entry which is preliminary data.</text>
</comment>
<protein>
    <submittedName>
        <fullName evidence="2">Uncharacterized protein</fullName>
    </submittedName>
</protein>
<keyword evidence="1" id="KW-0175">Coiled coil</keyword>
<dbReference type="EMBL" id="SDKK01000043">
    <property type="protein sequence ID" value="TYC51164.1"/>
    <property type="molecule type" value="Genomic_DNA"/>
</dbReference>
<evidence type="ECO:0000313" key="3">
    <source>
        <dbReference type="Proteomes" id="UP000389128"/>
    </source>
</evidence>
<name>A0A6C2CAV7_9RHOO</name>
<proteinExistence type="predicted"/>
<evidence type="ECO:0000256" key="1">
    <source>
        <dbReference type="SAM" id="Coils"/>
    </source>
</evidence>
<accession>A0A6C2CAV7</accession>
<sequence length="131" mass="15168">MTKRAINITPEMEDKIVSVIESVSEKISWAIVIESIDKVLRQRYTEQGLRKRQRIADAYQVKRLFLARKKSFRGSIRSQDATARKIVELELKVERLERENNKLVAKFAVWSFNAAANHITEVELNAPIVND</sequence>
<dbReference type="Proteomes" id="UP000389128">
    <property type="component" value="Unassembled WGS sequence"/>
</dbReference>
<feature type="coiled-coil region" evidence="1">
    <location>
        <begin position="79"/>
        <end position="106"/>
    </location>
</feature>
<organism evidence="2 3">
    <name type="scientific">Zoogloea oleivorans</name>
    <dbReference type="NCBI Taxonomy" id="1552750"/>
    <lineage>
        <taxon>Bacteria</taxon>
        <taxon>Pseudomonadati</taxon>
        <taxon>Pseudomonadota</taxon>
        <taxon>Betaproteobacteria</taxon>
        <taxon>Rhodocyclales</taxon>
        <taxon>Zoogloeaceae</taxon>
        <taxon>Zoogloea</taxon>
    </lineage>
</organism>
<reference evidence="2 3" key="1">
    <citation type="submission" date="2019-01" db="EMBL/GenBank/DDBJ databases">
        <title>Zoogloea oleivorans genome sequencing and assembly.</title>
        <authorList>
            <person name="Tancsics A."/>
            <person name="Farkas M."/>
            <person name="Kriszt B."/>
            <person name="Maroti G."/>
            <person name="Horvath B."/>
        </authorList>
    </citation>
    <scope>NUCLEOTIDE SEQUENCE [LARGE SCALE GENOMIC DNA]</scope>
    <source>
        <strain evidence="2 3">Buc</strain>
    </source>
</reference>
<dbReference type="AlphaFoldDB" id="A0A6C2CAV7"/>
<evidence type="ECO:0000313" key="2">
    <source>
        <dbReference type="EMBL" id="TYC51164.1"/>
    </source>
</evidence>
<gene>
    <name evidence="2" type="ORF">ETQ85_24605</name>
</gene>
<dbReference type="RefSeq" id="WP_148581651.1">
    <property type="nucleotide sequence ID" value="NZ_SDKK01000043.1"/>
</dbReference>